<dbReference type="SUPFAM" id="SSF46689">
    <property type="entry name" value="Homeodomain-like"/>
    <property type="match status" value="1"/>
</dbReference>
<accession>A0ABS8DGH0</accession>
<dbReference type="InterPro" id="IPR000281">
    <property type="entry name" value="HTH_RpiR"/>
</dbReference>
<keyword evidence="3" id="KW-0804">Transcription</keyword>
<gene>
    <name evidence="6" type="ORF">LIZ65_09465</name>
</gene>
<dbReference type="PANTHER" id="PTHR30514">
    <property type="entry name" value="GLUCOKINASE"/>
    <property type="match status" value="1"/>
</dbReference>
<dbReference type="EMBL" id="JAJCIS010000004">
    <property type="protein sequence ID" value="MCB7387517.1"/>
    <property type="molecule type" value="Genomic_DNA"/>
</dbReference>
<dbReference type="PROSITE" id="PS51464">
    <property type="entry name" value="SIS"/>
    <property type="match status" value="1"/>
</dbReference>
<keyword evidence="2" id="KW-0238">DNA-binding</keyword>
<organism evidence="6 7">
    <name type="scientific">Bariatricus massiliensis</name>
    <dbReference type="NCBI Taxonomy" id="1745713"/>
    <lineage>
        <taxon>Bacteria</taxon>
        <taxon>Bacillati</taxon>
        <taxon>Bacillota</taxon>
        <taxon>Clostridia</taxon>
        <taxon>Lachnospirales</taxon>
        <taxon>Lachnospiraceae</taxon>
        <taxon>Bariatricus</taxon>
    </lineage>
</organism>
<feature type="domain" description="SIS" evidence="5">
    <location>
        <begin position="121"/>
        <end position="259"/>
    </location>
</feature>
<dbReference type="PROSITE" id="PS51071">
    <property type="entry name" value="HTH_RPIR"/>
    <property type="match status" value="1"/>
</dbReference>
<dbReference type="InterPro" id="IPR047640">
    <property type="entry name" value="RpiR-like"/>
</dbReference>
<dbReference type="PANTHER" id="PTHR30514:SF1">
    <property type="entry name" value="HTH-TYPE TRANSCRIPTIONAL REGULATOR HEXR-RELATED"/>
    <property type="match status" value="1"/>
</dbReference>
<protein>
    <submittedName>
        <fullName evidence="6">MurR/RpiR family transcriptional regulator</fullName>
    </submittedName>
</protein>
<keyword evidence="1" id="KW-0805">Transcription regulation</keyword>
<evidence type="ECO:0000256" key="2">
    <source>
        <dbReference type="ARBA" id="ARBA00023125"/>
    </source>
</evidence>
<evidence type="ECO:0000256" key="1">
    <source>
        <dbReference type="ARBA" id="ARBA00023015"/>
    </source>
</evidence>
<evidence type="ECO:0000313" key="6">
    <source>
        <dbReference type="EMBL" id="MCB7387517.1"/>
    </source>
</evidence>
<dbReference type="Pfam" id="PF01380">
    <property type="entry name" value="SIS"/>
    <property type="match status" value="1"/>
</dbReference>
<dbReference type="Proteomes" id="UP001299546">
    <property type="component" value="Unassembled WGS sequence"/>
</dbReference>
<dbReference type="Gene3D" id="3.40.50.10490">
    <property type="entry name" value="Glucose-6-phosphate isomerase like protein, domain 1"/>
    <property type="match status" value="1"/>
</dbReference>
<dbReference type="InterPro" id="IPR036388">
    <property type="entry name" value="WH-like_DNA-bd_sf"/>
</dbReference>
<dbReference type="InterPro" id="IPR001347">
    <property type="entry name" value="SIS_dom"/>
</dbReference>
<evidence type="ECO:0000256" key="3">
    <source>
        <dbReference type="ARBA" id="ARBA00023163"/>
    </source>
</evidence>
<dbReference type="Pfam" id="PF01418">
    <property type="entry name" value="HTH_6"/>
    <property type="match status" value="1"/>
</dbReference>
<dbReference type="InterPro" id="IPR035472">
    <property type="entry name" value="RpiR-like_SIS"/>
</dbReference>
<evidence type="ECO:0000259" key="4">
    <source>
        <dbReference type="PROSITE" id="PS51071"/>
    </source>
</evidence>
<comment type="caution">
    <text evidence="6">The sequence shown here is derived from an EMBL/GenBank/DDBJ whole genome shotgun (WGS) entry which is preliminary data.</text>
</comment>
<evidence type="ECO:0000313" key="7">
    <source>
        <dbReference type="Proteomes" id="UP001299546"/>
    </source>
</evidence>
<name>A0ABS8DGH0_9FIRM</name>
<reference evidence="6 7" key="1">
    <citation type="submission" date="2021-10" db="EMBL/GenBank/DDBJ databases">
        <title>Collection of gut derived symbiotic bacterial strains cultured from healthy donors.</title>
        <authorList>
            <person name="Lin H."/>
            <person name="Littmann E."/>
            <person name="Kohout C."/>
            <person name="Pamer E.G."/>
        </authorList>
    </citation>
    <scope>NUCLEOTIDE SEQUENCE [LARGE SCALE GENOMIC DNA]</scope>
    <source>
        <strain evidence="6 7">DFI.1.165</strain>
    </source>
</reference>
<keyword evidence="7" id="KW-1185">Reference proteome</keyword>
<dbReference type="Gene3D" id="1.10.10.10">
    <property type="entry name" value="Winged helix-like DNA-binding domain superfamily/Winged helix DNA-binding domain"/>
    <property type="match status" value="1"/>
</dbReference>
<feature type="domain" description="HTH rpiR-type" evidence="4">
    <location>
        <begin position="6"/>
        <end position="82"/>
    </location>
</feature>
<dbReference type="CDD" id="cd05013">
    <property type="entry name" value="SIS_RpiR"/>
    <property type="match status" value="1"/>
</dbReference>
<proteinExistence type="predicted"/>
<sequence>MAEKSNSVIEDIKAKYDKLFSAEKRAADYILANPGECIMMNISELAQKSGTSEATVVRMCKHVGYQGYYQMRLLMSHDLGKNRVSYDENEMLNSARRLFDFSAARIAALGETIDIEMLIKAARLLRMSRMVYVIAAGNTSPIAMDLGFRLERCGIPCSYSMIPEHFLNHISLGTSDDTIIAISRSGASKQVVQAMELARKNNMHSIVISGERKTQLTEYTDCVLQIVDKQKKIRVGIEPDSHLCEMAISDAILYVVRYFDAFMKSAQDNKKADNYSDDVELLLSEYKL</sequence>
<dbReference type="RefSeq" id="WP_066737460.1">
    <property type="nucleotide sequence ID" value="NZ_JAJCIQ010000005.1"/>
</dbReference>
<evidence type="ECO:0000259" key="5">
    <source>
        <dbReference type="PROSITE" id="PS51464"/>
    </source>
</evidence>
<dbReference type="InterPro" id="IPR046348">
    <property type="entry name" value="SIS_dom_sf"/>
</dbReference>
<dbReference type="InterPro" id="IPR009057">
    <property type="entry name" value="Homeodomain-like_sf"/>
</dbReference>
<dbReference type="SUPFAM" id="SSF53697">
    <property type="entry name" value="SIS domain"/>
    <property type="match status" value="1"/>
</dbReference>